<dbReference type="GO" id="GO:0051536">
    <property type="term" value="F:iron-sulfur cluster binding"/>
    <property type="evidence" value="ECO:0007669"/>
    <property type="project" value="UniProtKB-KW"/>
</dbReference>
<gene>
    <name evidence="7" type="ORF">BC343_15090</name>
</gene>
<dbReference type="SUPFAM" id="SSF102114">
    <property type="entry name" value="Radical SAM enzymes"/>
    <property type="match status" value="1"/>
</dbReference>
<dbReference type="GO" id="GO:0016491">
    <property type="term" value="F:oxidoreductase activity"/>
    <property type="evidence" value="ECO:0007669"/>
    <property type="project" value="InterPro"/>
</dbReference>
<dbReference type="SFLD" id="SFLDG01067">
    <property type="entry name" value="SPASM/twitch_domain_containing"/>
    <property type="match status" value="1"/>
</dbReference>
<keyword evidence="3" id="KW-0479">Metal-binding</keyword>
<comment type="caution">
    <text evidence="7">The sequence shown here is derived from an EMBL/GenBank/DDBJ whole genome shotgun (WGS) entry which is preliminary data.</text>
</comment>
<dbReference type="InterPro" id="IPR058240">
    <property type="entry name" value="rSAM_sf"/>
</dbReference>
<dbReference type="SFLD" id="SFLDS00029">
    <property type="entry name" value="Radical_SAM"/>
    <property type="match status" value="1"/>
</dbReference>
<dbReference type="AlphaFoldDB" id="A0A1S9P8W9"/>
<feature type="domain" description="Radical SAM core" evidence="6">
    <location>
        <begin position="95"/>
        <end position="317"/>
    </location>
</feature>
<protein>
    <submittedName>
        <fullName evidence="7">Radical SAM/SPASM domain-containing protein</fullName>
    </submittedName>
</protein>
<dbReference type="InterPro" id="IPR007197">
    <property type="entry name" value="rSAM"/>
</dbReference>
<evidence type="ECO:0000256" key="5">
    <source>
        <dbReference type="ARBA" id="ARBA00023014"/>
    </source>
</evidence>
<accession>A0A1S9P8W9</accession>
<dbReference type="PROSITE" id="PS51918">
    <property type="entry name" value="RADICAL_SAM"/>
    <property type="match status" value="1"/>
</dbReference>
<organism evidence="7 8">
    <name type="scientific">Mucilaginibacter pedocola</name>
    <dbReference type="NCBI Taxonomy" id="1792845"/>
    <lineage>
        <taxon>Bacteria</taxon>
        <taxon>Pseudomonadati</taxon>
        <taxon>Bacteroidota</taxon>
        <taxon>Sphingobacteriia</taxon>
        <taxon>Sphingobacteriales</taxon>
        <taxon>Sphingobacteriaceae</taxon>
        <taxon>Mucilaginibacter</taxon>
    </lineage>
</organism>
<name>A0A1S9P8W9_9SPHI</name>
<dbReference type="InterPro" id="IPR013785">
    <property type="entry name" value="Aldolase_TIM"/>
</dbReference>
<evidence type="ECO:0000313" key="7">
    <source>
        <dbReference type="EMBL" id="OOQ57420.1"/>
    </source>
</evidence>
<keyword evidence="4" id="KW-0408">Iron</keyword>
<dbReference type="InterPro" id="IPR023885">
    <property type="entry name" value="4Fe4S-binding_SPASM_dom"/>
</dbReference>
<dbReference type="OrthoDB" id="9808591at2"/>
<evidence type="ECO:0000313" key="8">
    <source>
        <dbReference type="Proteomes" id="UP000189739"/>
    </source>
</evidence>
<evidence type="ECO:0000259" key="6">
    <source>
        <dbReference type="PROSITE" id="PS51918"/>
    </source>
</evidence>
<dbReference type="Proteomes" id="UP000189739">
    <property type="component" value="Unassembled WGS sequence"/>
</dbReference>
<dbReference type="PANTHER" id="PTHR43273">
    <property type="entry name" value="ANAEROBIC SULFATASE-MATURATING ENZYME HOMOLOG ASLB-RELATED"/>
    <property type="match status" value="1"/>
</dbReference>
<evidence type="ECO:0000256" key="1">
    <source>
        <dbReference type="ARBA" id="ARBA00001966"/>
    </source>
</evidence>
<keyword evidence="8" id="KW-1185">Reference proteome</keyword>
<sequence length="447" mass="50070">MKPGLIPQKAPGLLCKLIGADHAYAVNCSYPNSFRVLNKAQYTILDAINGTDTINEISGRLEIQEAVLERFFTLLSKTELVRFDNGFSVPQRPEKPQTLNFWIHTTNACNLGCNYCYISTLNTGKGMMAIVRNQLIYKLVEAATKHNIKNIKLRLAGGEPLSQFNSWKLFTPEAVEALAQVGCKLEIAFITNLTLLNAEIISFAKQYKISFGVSLDGVAEVHDATRQFRSGSGTFEIVDGNLRTLIAEGIAVSVNTVVNNFNLVGLPELTRYLIELNIPFRYSIVKGEAIHGELLEDNLLASYAIMQEAINEGWQFSKRYQFCDLKPNDLGFQTCASGFSGGAIYVDGSFKYCHVQFGKEAKTEISIFSEGLDLVEMIESGEHLEDKKSEDCKQCRYRAVCTSGCPVYRIKDKDPQCSLYHRFIPKYYELQAKERLHLLQKCAILPS</sequence>
<evidence type="ECO:0000256" key="3">
    <source>
        <dbReference type="ARBA" id="ARBA00022723"/>
    </source>
</evidence>
<reference evidence="7 8" key="1">
    <citation type="submission" date="2016-07" db="EMBL/GenBank/DDBJ databases">
        <title>Genomic analysis of zinc-resistant bacterium Mucilaginibacter pedocola TBZ30.</title>
        <authorList>
            <person name="Huang J."/>
            <person name="Tang J."/>
        </authorList>
    </citation>
    <scope>NUCLEOTIDE SEQUENCE [LARGE SCALE GENOMIC DNA]</scope>
    <source>
        <strain evidence="7 8">TBZ30</strain>
    </source>
</reference>
<dbReference type="PANTHER" id="PTHR43273:SF8">
    <property type="entry name" value="RADICAL SAM DOMAIN PROTEIN"/>
    <property type="match status" value="1"/>
</dbReference>
<evidence type="ECO:0000256" key="2">
    <source>
        <dbReference type="ARBA" id="ARBA00022691"/>
    </source>
</evidence>
<keyword evidence="5" id="KW-0411">Iron-sulfur</keyword>
<dbReference type="Pfam" id="PF04055">
    <property type="entry name" value="Radical_SAM"/>
    <property type="match status" value="1"/>
</dbReference>
<dbReference type="EMBL" id="MBTF01000036">
    <property type="protein sequence ID" value="OOQ57420.1"/>
    <property type="molecule type" value="Genomic_DNA"/>
</dbReference>
<dbReference type="NCBIfam" id="TIGR04085">
    <property type="entry name" value="rSAM_more_4Fe4S"/>
    <property type="match status" value="1"/>
</dbReference>
<comment type="cofactor">
    <cofactor evidence="1">
        <name>[4Fe-4S] cluster</name>
        <dbReference type="ChEBI" id="CHEBI:49883"/>
    </cofactor>
</comment>
<dbReference type="Gene3D" id="3.20.20.70">
    <property type="entry name" value="Aldolase class I"/>
    <property type="match status" value="1"/>
</dbReference>
<dbReference type="RefSeq" id="WP_078350716.1">
    <property type="nucleotide sequence ID" value="NZ_MBTF01000036.1"/>
</dbReference>
<proteinExistence type="predicted"/>
<dbReference type="GO" id="GO:0046872">
    <property type="term" value="F:metal ion binding"/>
    <property type="evidence" value="ECO:0007669"/>
    <property type="project" value="UniProtKB-KW"/>
</dbReference>
<evidence type="ECO:0000256" key="4">
    <source>
        <dbReference type="ARBA" id="ARBA00023004"/>
    </source>
</evidence>
<keyword evidence="2" id="KW-0949">S-adenosyl-L-methionine</keyword>
<dbReference type="SFLD" id="SFLDG01384">
    <property type="entry name" value="thioether_bond_formation_requi"/>
    <property type="match status" value="1"/>
</dbReference>
<dbReference type="CDD" id="cd01335">
    <property type="entry name" value="Radical_SAM"/>
    <property type="match status" value="1"/>
</dbReference>
<dbReference type="InterPro" id="IPR023867">
    <property type="entry name" value="Sulphatase_maturase_rSAM"/>
</dbReference>
<dbReference type="STRING" id="1792845.BC343_15090"/>
<dbReference type="SFLD" id="SFLDG01386">
    <property type="entry name" value="main_SPASM_domain-containing"/>
    <property type="match status" value="1"/>
</dbReference>